<protein>
    <recommendedName>
        <fullName evidence="3">Exocyst complex component Sec8</fullName>
    </recommendedName>
</protein>
<keyword evidence="2" id="KW-1185">Reference proteome</keyword>
<proteinExistence type="predicted"/>
<accession>A0AAU9KAM8</accession>
<evidence type="ECO:0008006" key="3">
    <source>
        <dbReference type="Google" id="ProtNLM"/>
    </source>
</evidence>
<reference evidence="1" key="1">
    <citation type="submission" date="2021-09" db="EMBL/GenBank/DDBJ databases">
        <authorList>
            <consortium name="AG Swart"/>
            <person name="Singh M."/>
            <person name="Singh A."/>
            <person name="Seah K."/>
            <person name="Emmerich C."/>
        </authorList>
    </citation>
    <scope>NUCLEOTIDE SEQUENCE</scope>
    <source>
        <strain evidence="1">ATCC30299</strain>
    </source>
</reference>
<evidence type="ECO:0000313" key="2">
    <source>
        <dbReference type="Proteomes" id="UP001162131"/>
    </source>
</evidence>
<organism evidence="1 2">
    <name type="scientific">Blepharisma stoltei</name>
    <dbReference type="NCBI Taxonomy" id="1481888"/>
    <lineage>
        <taxon>Eukaryota</taxon>
        <taxon>Sar</taxon>
        <taxon>Alveolata</taxon>
        <taxon>Ciliophora</taxon>
        <taxon>Postciliodesmatophora</taxon>
        <taxon>Heterotrichea</taxon>
        <taxon>Heterotrichida</taxon>
        <taxon>Blepharismidae</taxon>
        <taxon>Blepharisma</taxon>
    </lineage>
</organism>
<dbReference type="AlphaFoldDB" id="A0AAU9KAM8"/>
<name>A0AAU9KAM8_9CILI</name>
<comment type="caution">
    <text evidence="1">The sequence shown here is derived from an EMBL/GenBank/DDBJ whole genome shotgun (WGS) entry which is preliminary data.</text>
</comment>
<sequence length="153" mass="17675">MLSAYVRQWGWAFMQLHFTCDLFLRMKHCQPSSNPHNFSSIFVEPVEGTKEAILSFLSEEKSKIKEMKANIIASFTQILCRYKIIFEEVLNEIDSDSTKISSYAGKIWQAQKLSRIEKDPALNLLALQPLEAVENLKKLLQKYQIIILGYSVK</sequence>
<dbReference type="Proteomes" id="UP001162131">
    <property type="component" value="Unassembled WGS sequence"/>
</dbReference>
<evidence type="ECO:0000313" key="1">
    <source>
        <dbReference type="EMBL" id="CAG9336098.1"/>
    </source>
</evidence>
<gene>
    <name evidence="1" type="ORF">BSTOLATCC_MIC65403</name>
</gene>
<dbReference type="EMBL" id="CAJZBQ010000063">
    <property type="protein sequence ID" value="CAG9336098.1"/>
    <property type="molecule type" value="Genomic_DNA"/>
</dbReference>